<dbReference type="EMBL" id="CP095855">
    <property type="protein sequence ID" value="UPK68024.1"/>
    <property type="molecule type" value="Genomic_DNA"/>
</dbReference>
<proteinExistence type="predicted"/>
<feature type="transmembrane region" description="Helical" evidence="1">
    <location>
        <begin position="50"/>
        <end position="70"/>
    </location>
</feature>
<evidence type="ECO:0000256" key="1">
    <source>
        <dbReference type="SAM" id="Phobius"/>
    </source>
</evidence>
<dbReference type="Proteomes" id="UP000830198">
    <property type="component" value="Chromosome"/>
</dbReference>
<keyword evidence="1" id="KW-1133">Transmembrane helix</keyword>
<dbReference type="RefSeq" id="WP_247810365.1">
    <property type="nucleotide sequence ID" value="NZ_CP095855.1"/>
</dbReference>
<evidence type="ECO:0000313" key="3">
    <source>
        <dbReference type="Proteomes" id="UP000830198"/>
    </source>
</evidence>
<accession>A0ABY4HYD5</accession>
<keyword evidence="1" id="KW-0472">Membrane</keyword>
<protein>
    <submittedName>
        <fullName evidence="2">Uncharacterized protein</fullName>
    </submittedName>
</protein>
<organism evidence="2 3">
    <name type="scientific">Chitinophaga filiformis</name>
    <name type="common">Myxococcus filiformis</name>
    <name type="synonym">Flexibacter filiformis</name>
    <dbReference type="NCBI Taxonomy" id="104663"/>
    <lineage>
        <taxon>Bacteria</taxon>
        <taxon>Pseudomonadati</taxon>
        <taxon>Bacteroidota</taxon>
        <taxon>Chitinophagia</taxon>
        <taxon>Chitinophagales</taxon>
        <taxon>Chitinophagaceae</taxon>
        <taxon>Chitinophaga</taxon>
    </lineage>
</organism>
<name>A0ABY4HYD5_CHIFI</name>
<gene>
    <name evidence="2" type="ORF">MYF79_24020</name>
</gene>
<evidence type="ECO:0000313" key="2">
    <source>
        <dbReference type="EMBL" id="UPK68024.1"/>
    </source>
</evidence>
<reference evidence="2 3" key="1">
    <citation type="submission" date="2022-04" db="EMBL/GenBank/DDBJ databases">
        <title>The arsenic-methylating capacity of Chitinophaga filiformis YT5 during chitin decomposition.</title>
        <authorList>
            <person name="Chen G."/>
            <person name="Liang Y."/>
        </authorList>
    </citation>
    <scope>NUCLEOTIDE SEQUENCE [LARGE SCALE GENOMIC DNA]</scope>
    <source>
        <strain evidence="2 3">YT5</strain>
    </source>
</reference>
<keyword evidence="1" id="KW-0812">Transmembrane</keyword>
<keyword evidence="3" id="KW-1185">Reference proteome</keyword>
<sequence>MASKRHKVLPRARDALSSYLARLIVGAQRRWAAWMQRRTRHWKVRQQANFLYAVLLVFGGTSTYLLVATFSTDRWQQQRLEKTLRTAPMPTPLHTLPQPPAPMQQDTLLFRQFRYYIDSLRHSSARGRLDSFLQARPGFMDSVYQAEHMIRQFHH</sequence>